<dbReference type="Proteomes" id="UP001157091">
    <property type="component" value="Unassembled WGS sequence"/>
</dbReference>
<comment type="caution">
    <text evidence="1">The sequence shown here is derived from an EMBL/GenBank/DDBJ whole genome shotgun (WGS) entry which is preliminary data.</text>
</comment>
<gene>
    <name evidence="1" type="ORF">GCM10025864_20420</name>
</gene>
<name>A0ABQ6I0L1_9MICO</name>
<organism evidence="1 2">
    <name type="scientific">Luteimicrobium album</name>
    <dbReference type="NCBI Taxonomy" id="1054550"/>
    <lineage>
        <taxon>Bacteria</taxon>
        <taxon>Bacillati</taxon>
        <taxon>Actinomycetota</taxon>
        <taxon>Actinomycetes</taxon>
        <taxon>Micrococcales</taxon>
        <taxon>Luteimicrobium</taxon>
    </lineage>
</organism>
<evidence type="ECO:0000313" key="1">
    <source>
        <dbReference type="EMBL" id="GMA24283.1"/>
    </source>
</evidence>
<keyword evidence="2" id="KW-1185">Reference proteome</keyword>
<evidence type="ECO:0000313" key="2">
    <source>
        <dbReference type="Proteomes" id="UP001157091"/>
    </source>
</evidence>
<protein>
    <submittedName>
        <fullName evidence="1">Uncharacterized protein</fullName>
    </submittedName>
</protein>
<proteinExistence type="predicted"/>
<dbReference type="EMBL" id="BSUK01000001">
    <property type="protein sequence ID" value="GMA24283.1"/>
    <property type="molecule type" value="Genomic_DNA"/>
</dbReference>
<accession>A0ABQ6I0L1</accession>
<dbReference type="RefSeq" id="WP_284293127.1">
    <property type="nucleotide sequence ID" value="NZ_BSUK01000001.1"/>
</dbReference>
<reference evidence="2" key="1">
    <citation type="journal article" date="2019" name="Int. J. Syst. Evol. Microbiol.">
        <title>The Global Catalogue of Microorganisms (GCM) 10K type strain sequencing project: providing services to taxonomists for standard genome sequencing and annotation.</title>
        <authorList>
            <consortium name="The Broad Institute Genomics Platform"/>
            <consortium name="The Broad Institute Genome Sequencing Center for Infectious Disease"/>
            <person name="Wu L."/>
            <person name="Ma J."/>
        </authorList>
    </citation>
    <scope>NUCLEOTIDE SEQUENCE [LARGE SCALE GENOMIC DNA]</scope>
    <source>
        <strain evidence="2">NBRC 106348</strain>
    </source>
</reference>
<sequence>MTIPDALDLPDLPLATDEDVTERVRDIVGPAARRQLWLFFLDDDDCQLPVLLPVPDFPPSPDDGHAEQLAASLAAMIEELGAARVVVVWERRLDDRATTLDRAWAAQLAQACRTAGVRLRGQLLSHRRGVRWLAPDELVGL</sequence>